<dbReference type="EMBL" id="JAVIPQ010000243">
    <property type="protein sequence ID" value="MDQ9557179.1"/>
    <property type="molecule type" value="Genomic_DNA"/>
</dbReference>
<dbReference type="InterPro" id="IPR036390">
    <property type="entry name" value="WH_DNA-bd_sf"/>
</dbReference>
<keyword evidence="1" id="KW-0808">Transferase</keyword>
<evidence type="ECO:0000259" key="2">
    <source>
        <dbReference type="PROSITE" id="PS50995"/>
    </source>
</evidence>
<dbReference type="InterPro" id="IPR036388">
    <property type="entry name" value="WH-like_DNA-bd_sf"/>
</dbReference>
<dbReference type="Proteomes" id="UP001234811">
    <property type="component" value="Unassembled WGS sequence"/>
</dbReference>
<dbReference type="SUPFAM" id="SSF55729">
    <property type="entry name" value="Acyl-CoA N-acyltransferases (Nat)"/>
    <property type="match status" value="1"/>
</dbReference>
<evidence type="ECO:0000256" key="1">
    <source>
        <dbReference type="ARBA" id="ARBA00022679"/>
    </source>
</evidence>
<evidence type="ECO:0000259" key="3">
    <source>
        <dbReference type="PROSITE" id="PS51186"/>
    </source>
</evidence>
<dbReference type="RefSeq" id="WP_033653358.1">
    <property type="nucleotide sequence ID" value="NZ_CBDHWN010000146.1"/>
</dbReference>
<dbReference type="AlphaFoldDB" id="A0ABD5BKQ6"/>
<organism evidence="4 5">
    <name type="scientific">Serratia marcescens</name>
    <dbReference type="NCBI Taxonomy" id="615"/>
    <lineage>
        <taxon>Bacteria</taxon>
        <taxon>Pseudomonadati</taxon>
        <taxon>Pseudomonadota</taxon>
        <taxon>Gammaproteobacteria</taxon>
        <taxon>Enterobacterales</taxon>
        <taxon>Yersiniaceae</taxon>
        <taxon>Serratia</taxon>
    </lineage>
</organism>
<dbReference type="PROSITE" id="PS50995">
    <property type="entry name" value="HTH_MARR_2"/>
    <property type="match status" value="1"/>
</dbReference>
<reference evidence="4 5" key="1">
    <citation type="submission" date="2023-07" db="EMBL/GenBank/DDBJ databases">
        <title>Pathogens genome sequencing project 196.</title>
        <authorList>
            <person name="Cao X."/>
        </authorList>
    </citation>
    <scope>NUCLEOTIDE SEQUENCE [LARGE SCALE GENOMIC DNA]</scope>
    <source>
        <strain evidence="4 5">SM41</strain>
    </source>
</reference>
<dbReference type="Gene3D" id="3.40.630.30">
    <property type="match status" value="1"/>
</dbReference>
<feature type="domain" description="N-acetyltransferase" evidence="3">
    <location>
        <begin position="155"/>
        <end position="311"/>
    </location>
</feature>
<dbReference type="InterPro" id="IPR016181">
    <property type="entry name" value="Acyl_CoA_acyltransferase"/>
</dbReference>
<feature type="domain" description="HTH marR-type" evidence="2">
    <location>
        <begin position="3"/>
        <end position="138"/>
    </location>
</feature>
<comment type="caution">
    <text evidence="4">The sequence shown here is derived from an EMBL/GenBank/DDBJ whole genome shotgun (WGS) entry which is preliminary data.</text>
</comment>
<gene>
    <name evidence="4" type="ORF">RF091_16860</name>
</gene>
<dbReference type="GO" id="GO:0016740">
    <property type="term" value="F:transferase activity"/>
    <property type="evidence" value="ECO:0007669"/>
    <property type="project" value="UniProtKB-KW"/>
</dbReference>
<dbReference type="PROSITE" id="PS51186">
    <property type="entry name" value="GNAT"/>
    <property type="match status" value="1"/>
</dbReference>
<dbReference type="InterPro" id="IPR050769">
    <property type="entry name" value="NAT_camello-type"/>
</dbReference>
<dbReference type="Pfam" id="PF00583">
    <property type="entry name" value="Acetyltransf_1"/>
    <property type="match status" value="1"/>
</dbReference>
<sequence>MNEDSLIETIRTASRTIVRELGFMRTTLAGTEFSPSAVHALLEIERQEMMTAAQLVLVLGLDKSSVSRMVGKLMRAGLLIETAGEDDTRLKPLCLSATGRQTVARIHAYGRQQVTTALAHLHPLQQQTVAQGLSAYAGALQTHRLATGQTLQTPFTIRSGYQTGMIGRITEMHAEFYSRHAGFGAFFESQVAAGLAEFTGRLDPPGNQIWLAMLNDRIVGSVAIDGQALGQNAAHLRWFILDEGCRGSGVGRQLLSNAMAFCDRLGFSAVHLWTFKGLDAARRLYESFGFELMQEEIGNQWGTIVTEQKFTRSCRPGN</sequence>
<dbReference type="CDD" id="cd04301">
    <property type="entry name" value="NAT_SF"/>
    <property type="match status" value="1"/>
</dbReference>
<dbReference type="GO" id="GO:0006355">
    <property type="term" value="P:regulation of DNA-templated transcription"/>
    <property type="evidence" value="ECO:0007669"/>
    <property type="project" value="UniProtKB-ARBA"/>
</dbReference>
<proteinExistence type="predicted"/>
<dbReference type="InterPro" id="IPR000835">
    <property type="entry name" value="HTH_MarR-typ"/>
</dbReference>
<dbReference type="Gene3D" id="1.10.10.10">
    <property type="entry name" value="Winged helix-like DNA-binding domain superfamily/Winged helix DNA-binding domain"/>
    <property type="match status" value="1"/>
</dbReference>
<evidence type="ECO:0000313" key="5">
    <source>
        <dbReference type="Proteomes" id="UP001234811"/>
    </source>
</evidence>
<accession>A0ABD5BKQ6</accession>
<dbReference type="Pfam" id="PF12802">
    <property type="entry name" value="MarR_2"/>
    <property type="match status" value="1"/>
</dbReference>
<dbReference type="SMART" id="SM00347">
    <property type="entry name" value="HTH_MARR"/>
    <property type="match status" value="1"/>
</dbReference>
<dbReference type="SUPFAM" id="SSF46785">
    <property type="entry name" value="Winged helix' DNA-binding domain"/>
    <property type="match status" value="1"/>
</dbReference>
<evidence type="ECO:0000313" key="4">
    <source>
        <dbReference type="EMBL" id="MDQ9557179.1"/>
    </source>
</evidence>
<protein>
    <submittedName>
        <fullName evidence="4">Helix-turn-helix domain-containing GNAT family N-acetyltransferase</fullName>
    </submittedName>
</protein>
<dbReference type="InterPro" id="IPR000182">
    <property type="entry name" value="GNAT_dom"/>
</dbReference>
<name>A0ABD5BKQ6_SERMA</name>
<dbReference type="PANTHER" id="PTHR13947:SF37">
    <property type="entry name" value="LD18367P"/>
    <property type="match status" value="1"/>
</dbReference>
<dbReference type="PANTHER" id="PTHR13947">
    <property type="entry name" value="GNAT FAMILY N-ACETYLTRANSFERASE"/>
    <property type="match status" value="1"/>
</dbReference>